<dbReference type="PRINTS" id="PR00623">
    <property type="entry name" value="HISTONEH4"/>
</dbReference>
<feature type="active site" evidence="14">
    <location>
        <position position="354"/>
    </location>
</feature>
<dbReference type="GO" id="GO:0005634">
    <property type="term" value="C:nucleus"/>
    <property type="evidence" value="ECO:0007669"/>
    <property type="project" value="UniProtKB-SubCell"/>
</dbReference>
<organism evidence="17 18">
    <name type="scientific">Clathrus columnatus</name>
    <dbReference type="NCBI Taxonomy" id="1419009"/>
    <lineage>
        <taxon>Eukaryota</taxon>
        <taxon>Fungi</taxon>
        <taxon>Dikarya</taxon>
        <taxon>Basidiomycota</taxon>
        <taxon>Agaricomycotina</taxon>
        <taxon>Agaricomycetes</taxon>
        <taxon>Phallomycetidae</taxon>
        <taxon>Phallales</taxon>
        <taxon>Clathraceae</taxon>
        <taxon>Clathrus</taxon>
    </lineage>
</organism>
<dbReference type="CDD" id="cd22912">
    <property type="entry name" value="HFD_H4"/>
    <property type="match status" value="1"/>
</dbReference>
<evidence type="ECO:0000256" key="1">
    <source>
        <dbReference type="ARBA" id="ARBA00002001"/>
    </source>
</evidence>
<evidence type="ECO:0000313" key="17">
    <source>
        <dbReference type="EMBL" id="GJJ13217.1"/>
    </source>
</evidence>
<evidence type="ECO:0000256" key="15">
    <source>
        <dbReference type="RuleBase" id="RU000528"/>
    </source>
</evidence>
<keyword evidence="10 15" id="KW-0539">Nucleus</keyword>
<dbReference type="InterPro" id="IPR009072">
    <property type="entry name" value="Histone-fold"/>
</dbReference>
<keyword evidence="18" id="KW-1185">Reference proteome</keyword>
<dbReference type="InterPro" id="IPR027417">
    <property type="entry name" value="P-loop_NTPase"/>
</dbReference>
<dbReference type="Pfam" id="PF00295">
    <property type="entry name" value="Glyco_hydro_28"/>
    <property type="match status" value="1"/>
</dbReference>
<keyword evidence="8 16" id="KW-0378">Hydrolase</keyword>
<dbReference type="PROSITE" id="PS00502">
    <property type="entry name" value="POLYGALACTURONASE"/>
    <property type="match status" value="1"/>
</dbReference>
<dbReference type="EC" id="3.2.1.-" evidence="16"/>
<evidence type="ECO:0000256" key="13">
    <source>
        <dbReference type="ARBA" id="ARBA00023316"/>
    </source>
</evidence>
<keyword evidence="7" id="KW-0732">Signal</keyword>
<dbReference type="InterPro" id="IPR019809">
    <property type="entry name" value="Histone_H4_CS"/>
</dbReference>
<reference evidence="17" key="1">
    <citation type="submission" date="2021-10" db="EMBL/GenBank/DDBJ databases">
        <title>De novo Genome Assembly of Clathrus columnatus (Basidiomycota, Fungi) Using Illumina and Nanopore Sequence Data.</title>
        <authorList>
            <person name="Ogiso-Tanaka E."/>
            <person name="Itagaki H."/>
            <person name="Hosoya T."/>
            <person name="Hosaka K."/>
        </authorList>
    </citation>
    <scope>NUCLEOTIDE SEQUENCE</scope>
    <source>
        <strain evidence="17">MO-923</strain>
    </source>
</reference>
<dbReference type="Proteomes" id="UP001050691">
    <property type="component" value="Unassembled WGS sequence"/>
</dbReference>
<gene>
    <name evidence="17" type="ORF">Clacol_007468</name>
</gene>
<dbReference type="AlphaFoldDB" id="A0AAV5AF10"/>
<name>A0AAV5AF10_9AGAM</name>
<dbReference type="SMART" id="SM00417">
    <property type="entry name" value="H4"/>
    <property type="match status" value="1"/>
</dbReference>
<dbReference type="InterPro" id="IPR040632">
    <property type="entry name" value="Sulfotransfer_4"/>
</dbReference>
<dbReference type="Pfam" id="PF17784">
    <property type="entry name" value="Sulfotransfer_4"/>
    <property type="match status" value="1"/>
</dbReference>
<dbReference type="InterPro" id="IPR011050">
    <property type="entry name" value="Pectin_lyase_fold/virulence"/>
</dbReference>
<evidence type="ECO:0000256" key="2">
    <source>
        <dbReference type="ARBA" id="ARBA00004123"/>
    </source>
</evidence>
<dbReference type="GO" id="GO:0003677">
    <property type="term" value="F:DNA binding"/>
    <property type="evidence" value="ECO:0007669"/>
    <property type="project" value="UniProtKB-KW"/>
</dbReference>
<comment type="subunit">
    <text evidence="15">The nucleosome is a histone octamer containing two molecules each of H2A, H2B, H3 and H4 assembled in one H3-H4 heterotetramer and two H2A-H2B heterodimers. The octamer wraps approximately 147 bp of DNA.</text>
</comment>
<evidence type="ECO:0000256" key="9">
    <source>
        <dbReference type="ARBA" id="ARBA00023125"/>
    </source>
</evidence>
<evidence type="ECO:0000313" key="18">
    <source>
        <dbReference type="Proteomes" id="UP001050691"/>
    </source>
</evidence>
<dbReference type="GO" id="GO:0046982">
    <property type="term" value="F:protein heterodimerization activity"/>
    <property type="evidence" value="ECO:0007669"/>
    <property type="project" value="InterPro"/>
</dbReference>
<comment type="similarity">
    <text evidence="5 16">Belongs to the glycosyl hydrolase 28 family.</text>
</comment>
<dbReference type="GO" id="GO:0004650">
    <property type="term" value="F:polygalacturonase activity"/>
    <property type="evidence" value="ECO:0007669"/>
    <property type="project" value="InterPro"/>
</dbReference>
<dbReference type="Gene3D" id="3.40.50.300">
    <property type="entry name" value="P-loop containing nucleotide triphosphate hydrolases"/>
    <property type="match status" value="1"/>
</dbReference>
<dbReference type="Gene3D" id="2.160.20.10">
    <property type="entry name" value="Single-stranded right-handed beta-helix, Pectin lyase-like"/>
    <property type="match status" value="1"/>
</dbReference>
<comment type="similarity">
    <text evidence="4 15">Belongs to the histone H4 family.</text>
</comment>
<dbReference type="GO" id="GO:0005975">
    <property type="term" value="P:carbohydrate metabolic process"/>
    <property type="evidence" value="ECO:0007669"/>
    <property type="project" value="InterPro"/>
</dbReference>
<evidence type="ECO:0000256" key="11">
    <source>
        <dbReference type="ARBA" id="ARBA00023269"/>
    </source>
</evidence>
<accession>A0AAV5AF10</accession>
<dbReference type="PANTHER" id="PTHR10484">
    <property type="entry name" value="HISTONE H4"/>
    <property type="match status" value="1"/>
</dbReference>
<dbReference type="InterPro" id="IPR012334">
    <property type="entry name" value="Pectin_lyas_fold"/>
</dbReference>
<dbReference type="FunFam" id="1.10.20.10:FF:000002">
    <property type="entry name" value="Histone H4"/>
    <property type="match status" value="1"/>
</dbReference>
<dbReference type="SUPFAM" id="SSF51126">
    <property type="entry name" value="Pectin lyase-like"/>
    <property type="match status" value="1"/>
</dbReference>
<sequence length="744" mass="81798">MHVTVPLPSASYRFTVVENTSNHRHFYLSSFATFTMSGRGKGGKGLGKGGAKRHRKILRDNIQGITKPAIRRLARRGGVKRISGLIYEETRGVLKIFLEAIIRDSVTYTEHAKRKTVTALDVVYALKRSGRTLYGFGLSIHALTTPKPSFIKSKTFVVPHQDGIDDAIAVRNGLANFNSDSVILFEKGTTYNILTPLNFGTLTNVDIVIEGNITLPSNITQVQGGFVISGTNVTLQGTEDPEWGWVDGHGQAWWDAVQQANRPHGWKFTSKGGGVVKDIKIYKPIAWNWSFEGKDITVSNIIILAESSTSVGFSATGTNILIENSHVVNGDDCLTVGSGGNNITFRNNYCQGGHGLSIGSLGENGAVASVSNVFEIAEQPLRISDNKMVFEQLSSEEQDVNSLYGARFKSWLNGKGAAVNYVDQEVSAPTTPTANSTSTHIENFLFENFSGTLEDVPFVEGSCISDPCWYAVPGATGKEVVIFDLFPDTATNVLAKNLLGVRTETGAPLRVLCDPSEHQYSTMISRTTPATEVPLIEPTETRPNPAQIKIICLGLGRTGTASLKEALTMLGFGPAYHMFEVLNNDGRDFPAWSRIGDGGSTAADLDDILRGYTSVLDTPPIMYPEELYAAYPNAKYILTLRDPVSFEKSMKSTILQLMETIETIPTSQRTHVQDSLLKWNKKYLQDVLSQSQTSEKYHQGRIYTHTQEEFHRHNERVKKLIPSEQLLVFEVSQGWGPLTEFLGV</sequence>
<comment type="caution">
    <text evidence="17">The sequence shown here is derived from an EMBL/GenBank/DDBJ whole genome shotgun (WGS) entry which is preliminary data.</text>
</comment>
<keyword evidence="6 15" id="KW-0158">Chromosome</keyword>
<evidence type="ECO:0000256" key="3">
    <source>
        <dbReference type="ARBA" id="ARBA00004286"/>
    </source>
</evidence>
<evidence type="ECO:0000256" key="12">
    <source>
        <dbReference type="ARBA" id="ARBA00023295"/>
    </source>
</evidence>
<proteinExistence type="inferred from homology"/>
<dbReference type="InterPro" id="IPR001951">
    <property type="entry name" value="Histone_H4"/>
</dbReference>
<dbReference type="GO" id="GO:0071555">
    <property type="term" value="P:cell wall organization"/>
    <property type="evidence" value="ECO:0007669"/>
    <property type="project" value="UniProtKB-KW"/>
</dbReference>
<evidence type="ECO:0000256" key="6">
    <source>
        <dbReference type="ARBA" id="ARBA00022454"/>
    </source>
</evidence>
<dbReference type="SUPFAM" id="SSF47113">
    <property type="entry name" value="Histone-fold"/>
    <property type="match status" value="1"/>
</dbReference>
<comment type="function">
    <text evidence="1 15">Core component of nucleosome. Nucleosomes wrap and compact DNA into chromatin, limiting DNA accessibility to the cellular machineries which require DNA as a template. Histones thereby play a central role in transcription regulation, DNA repair, DNA replication and chromosomal stability. DNA accessibility is regulated via a complex set of post-translational modifications of histones, also called histone code, and nucleosome remodeling.</text>
</comment>
<dbReference type="Gene3D" id="1.10.20.10">
    <property type="entry name" value="Histone, subunit A"/>
    <property type="match status" value="1"/>
</dbReference>
<evidence type="ECO:0000256" key="10">
    <source>
        <dbReference type="ARBA" id="ARBA00023242"/>
    </source>
</evidence>
<dbReference type="PROSITE" id="PS00047">
    <property type="entry name" value="HISTONE_H4"/>
    <property type="match status" value="1"/>
</dbReference>
<evidence type="ECO:0000256" key="5">
    <source>
        <dbReference type="ARBA" id="ARBA00008834"/>
    </source>
</evidence>
<keyword evidence="11 15" id="KW-0544">Nucleosome core</keyword>
<keyword evidence="13" id="KW-0961">Cell wall biogenesis/degradation</keyword>
<keyword evidence="9 15" id="KW-0238">DNA-binding</keyword>
<evidence type="ECO:0000256" key="14">
    <source>
        <dbReference type="PROSITE-ProRule" id="PRU10052"/>
    </source>
</evidence>
<dbReference type="SUPFAM" id="SSF52540">
    <property type="entry name" value="P-loop containing nucleoside triphosphate hydrolases"/>
    <property type="match status" value="1"/>
</dbReference>
<comment type="subcellular location">
    <subcellularLocation>
        <location evidence="3">Chromosome</location>
    </subcellularLocation>
    <subcellularLocation>
        <location evidence="2">Nucleus</location>
    </subcellularLocation>
</comment>
<dbReference type="GO" id="GO:0030527">
    <property type="term" value="F:structural constituent of chromatin"/>
    <property type="evidence" value="ECO:0007669"/>
    <property type="project" value="InterPro"/>
</dbReference>
<dbReference type="EMBL" id="BPWL01000008">
    <property type="protein sequence ID" value="GJJ13217.1"/>
    <property type="molecule type" value="Genomic_DNA"/>
</dbReference>
<protein>
    <recommendedName>
        <fullName evidence="15">Histone H4</fullName>
        <ecNumber evidence="16">3.2.1.-</ecNumber>
    </recommendedName>
</protein>
<evidence type="ECO:0000256" key="7">
    <source>
        <dbReference type="ARBA" id="ARBA00022729"/>
    </source>
</evidence>
<evidence type="ECO:0000256" key="4">
    <source>
        <dbReference type="ARBA" id="ARBA00006564"/>
    </source>
</evidence>
<evidence type="ECO:0000256" key="8">
    <source>
        <dbReference type="ARBA" id="ARBA00022801"/>
    </source>
</evidence>
<evidence type="ECO:0000256" key="16">
    <source>
        <dbReference type="RuleBase" id="RU361169"/>
    </source>
</evidence>
<dbReference type="GO" id="GO:0000786">
    <property type="term" value="C:nucleosome"/>
    <property type="evidence" value="ECO:0007669"/>
    <property type="project" value="UniProtKB-KW"/>
</dbReference>
<keyword evidence="12 16" id="KW-0326">Glycosidase</keyword>
<dbReference type="InterPro" id="IPR000743">
    <property type="entry name" value="Glyco_hydro_28"/>
</dbReference>